<dbReference type="Proteomes" id="UP000245207">
    <property type="component" value="Unassembled WGS sequence"/>
</dbReference>
<accession>A0A2U1MK64</accession>
<feature type="region of interest" description="Disordered" evidence="1">
    <location>
        <begin position="1"/>
        <end position="35"/>
    </location>
</feature>
<evidence type="ECO:0000256" key="1">
    <source>
        <dbReference type="SAM" id="MobiDB-lite"/>
    </source>
</evidence>
<gene>
    <name evidence="2" type="ORF">CTI12_AA371370</name>
</gene>
<evidence type="ECO:0000313" key="2">
    <source>
        <dbReference type="EMBL" id="PWA61639.1"/>
    </source>
</evidence>
<feature type="compositionally biased region" description="Polar residues" evidence="1">
    <location>
        <begin position="1"/>
        <end position="18"/>
    </location>
</feature>
<proteinExistence type="predicted"/>
<reference evidence="2 3" key="1">
    <citation type="journal article" date="2018" name="Mol. Plant">
        <title>The genome of Artemisia annua provides insight into the evolution of Asteraceae family and artemisinin biosynthesis.</title>
        <authorList>
            <person name="Shen Q."/>
            <person name="Zhang L."/>
            <person name="Liao Z."/>
            <person name="Wang S."/>
            <person name="Yan T."/>
            <person name="Shi P."/>
            <person name="Liu M."/>
            <person name="Fu X."/>
            <person name="Pan Q."/>
            <person name="Wang Y."/>
            <person name="Lv Z."/>
            <person name="Lu X."/>
            <person name="Zhang F."/>
            <person name="Jiang W."/>
            <person name="Ma Y."/>
            <person name="Chen M."/>
            <person name="Hao X."/>
            <person name="Li L."/>
            <person name="Tang Y."/>
            <person name="Lv G."/>
            <person name="Zhou Y."/>
            <person name="Sun X."/>
            <person name="Brodelius P.E."/>
            <person name="Rose J.K.C."/>
            <person name="Tang K."/>
        </authorList>
    </citation>
    <scope>NUCLEOTIDE SEQUENCE [LARGE SCALE GENOMIC DNA]</scope>
    <source>
        <strain evidence="3">cv. Huhao1</strain>
        <tissue evidence="2">Leaf</tissue>
    </source>
</reference>
<dbReference type="AlphaFoldDB" id="A0A2U1MK64"/>
<organism evidence="2 3">
    <name type="scientific">Artemisia annua</name>
    <name type="common">Sweet wormwood</name>
    <dbReference type="NCBI Taxonomy" id="35608"/>
    <lineage>
        <taxon>Eukaryota</taxon>
        <taxon>Viridiplantae</taxon>
        <taxon>Streptophyta</taxon>
        <taxon>Embryophyta</taxon>
        <taxon>Tracheophyta</taxon>
        <taxon>Spermatophyta</taxon>
        <taxon>Magnoliopsida</taxon>
        <taxon>eudicotyledons</taxon>
        <taxon>Gunneridae</taxon>
        <taxon>Pentapetalae</taxon>
        <taxon>asterids</taxon>
        <taxon>campanulids</taxon>
        <taxon>Asterales</taxon>
        <taxon>Asteraceae</taxon>
        <taxon>Asteroideae</taxon>
        <taxon>Anthemideae</taxon>
        <taxon>Artemisiinae</taxon>
        <taxon>Artemisia</taxon>
    </lineage>
</organism>
<protein>
    <submittedName>
        <fullName evidence="2">Uncharacterized protein</fullName>
    </submittedName>
</protein>
<comment type="caution">
    <text evidence="2">The sequence shown here is derived from an EMBL/GenBank/DDBJ whole genome shotgun (WGS) entry which is preliminary data.</text>
</comment>
<name>A0A2U1MK64_ARTAN</name>
<dbReference type="OrthoDB" id="663995at2759"/>
<sequence length="93" mass="10433">MYSINRPESSGKVASNGTGDDVVNQEKNKSEGTPGFKVYVNKRPTSMSEVIKDLEAQFLNLFLFNIGLEMILKLSSLTGYLEAQFLFDRYLMG</sequence>
<dbReference type="EMBL" id="PKPP01005057">
    <property type="protein sequence ID" value="PWA61639.1"/>
    <property type="molecule type" value="Genomic_DNA"/>
</dbReference>
<evidence type="ECO:0000313" key="3">
    <source>
        <dbReference type="Proteomes" id="UP000245207"/>
    </source>
</evidence>
<keyword evidence="3" id="KW-1185">Reference proteome</keyword>